<dbReference type="PROSITE" id="PS00463">
    <property type="entry name" value="ZN2_CY6_FUNGAL_1"/>
    <property type="match status" value="1"/>
</dbReference>
<dbReference type="AlphaFoldDB" id="A0A8K0RJQ2"/>
<accession>A0A8K0RJQ2</accession>
<dbReference type="PANTHER" id="PTHR47785:SF5">
    <property type="entry name" value="ZN(II)2CYS6 TRANSCRIPTION FACTOR (EUROFUNG)"/>
    <property type="match status" value="1"/>
</dbReference>
<dbReference type="PROSITE" id="PS50048">
    <property type="entry name" value="ZN2_CY6_FUNGAL_2"/>
    <property type="match status" value="1"/>
</dbReference>
<dbReference type="Pfam" id="PF00172">
    <property type="entry name" value="Zn_clus"/>
    <property type="match status" value="1"/>
</dbReference>
<dbReference type="CDD" id="cd00067">
    <property type="entry name" value="GAL4"/>
    <property type="match status" value="1"/>
</dbReference>
<dbReference type="SUPFAM" id="SSF57701">
    <property type="entry name" value="Zn2/Cys6 DNA-binding domain"/>
    <property type="match status" value="1"/>
</dbReference>
<dbReference type="InterPro" id="IPR001138">
    <property type="entry name" value="Zn2Cys6_DnaBD"/>
</dbReference>
<name>A0A8K0RJQ2_9HYPO</name>
<dbReference type="PANTHER" id="PTHR47785">
    <property type="entry name" value="ZN(II)2CYS6 TRANSCRIPTION FACTOR (EUROFUNG)-RELATED-RELATED"/>
    <property type="match status" value="1"/>
</dbReference>
<dbReference type="GO" id="GO:0000981">
    <property type="term" value="F:DNA-binding transcription factor activity, RNA polymerase II-specific"/>
    <property type="evidence" value="ECO:0007669"/>
    <property type="project" value="InterPro"/>
</dbReference>
<dbReference type="OrthoDB" id="4356994at2759"/>
<evidence type="ECO:0000313" key="3">
    <source>
        <dbReference type="EMBL" id="KAH7232926.1"/>
    </source>
</evidence>
<dbReference type="GO" id="GO:0008270">
    <property type="term" value="F:zinc ion binding"/>
    <property type="evidence" value="ECO:0007669"/>
    <property type="project" value="InterPro"/>
</dbReference>
<sequence>MAQPPAPVAPARKRQRVESVYPRRRSVMACNVCRSRKSKCDSGRPSCSFCLQAGITCVYEDQRSSYSNFDAASIHIIDRLDSLERYMEERLVIINSVSQCNRAQTPPSLATTETAYYPVVESILEWPVFEGLTSLRKGQSLAIADPDEVNYKESPDDPTNHCPETGSSGLDIDIEYAIRMFLQNVHSKNPILDSQVLNEAVCCCSENGFDMSIGSALVTIACALGLRSSPYVPSQNMQHVAQNMACDQTEQLFRRGKQILALQPPSLLTTQCRFFCGVYEMFCIRPVAAWLHFSQASLQLKLHIHSRTFSCPVDPSVGSGLLQRLYWSCMQSECELSNELRTTTVGLEHLAFPYAFPQPPAQNGPSSSLNSGSSARQLESWMYYLSETSLRRMGNEIIWTLYNQEPMAWTKDIPGLCARAQQVLDKLDAWMENLPNELRVTEPISESSDELRLHIRSRYLLYRSWTLRPLLYTMIHASQFDLLQYKSNIEPLAYDCLVSCIDSINDVTYHHRHHGTWYTLRVVVSAALSIKAASRVNTMTLPPGWEDEVRKALCILESWSAEASDLRASLEIIKNA</sequence>
<dbReference type="Proteomes" id="UP000813427">
    <property type="component" value="Unassembled WGS sequence"/>
</dbReference>
<dbReference type="EMBL" id="JAGPXF010000008">
    <property type="protein sequence ID" value="KAH7232926.1"/>
    <property type="molecule type" value="Genomic_DNA"/>
</dbReference>
<dbReference type="CDD" id="cd12148">
    <property type="entry name" value="fungal_TF_MHR"/>
    <property type="match status" value="1"/>
</dbReference>
<proteinExistence type="predicted"/>
<evidence type="ECO:0000259" key="2">
    <source>
        <dbReference type="PROSITE" id="PS50048"/>
    </source>
</evidence>
<dbReference type="InterPro" id="IPR053181">
    <property type="entry name" value="EcdB-like_regulator"/>
</dbReference>
<keyword evidence="4" id="KW-1185">Reference proteome</keyword>
<organism evidence="3 4">
    <name type="scientific">Fusarium tricinctum</name>
    <dbReference type="NCBI Taxonomy" id="61284"/>
    <lineage>
        <taxon>Eukaryota</taxon>
        <taxon>Fungi</taxon>
        <taxon>Dikarya</taxon>
        <taxon>Ascomycota</taxon>
        <taxon>Pezizomycotina</taxon>
        <taxon>Sordariomycetes</taxon>
        <taxon>Hypocreomycetidae</taxon>
        <taxon>Hypocreales</taxon>
        <taxon>Nectriaceae</taxon>
        <taxon>Fusarium</taxon>
        <taxon>Fusarium tricinctum species complex</taxon>
    </lineage>
</organism>
<dbReference type="InterPro" id="IPR036864">
    <property type="entry name" value="Zn2-C6_fun-type_DNA-bd_sf"/>
</dbReference>
<evidence type="ECO:0000256" key="1">
    <source>
        <dbReference type="ARBA" id="ARBA00023242"/>
    </source>
</evidence>
<evidence type="ECO:0000313" key="4">
    <source>
        <dbReference type="Proteomes" id="UP000813427"/>
    </source>
</evidence>
<reference evidence="3" key="1">
    <citation type="journal article" date="2021" name="Nat. Commun.">
        <title>Genetic determinants of endophytism in the Arabidopsis root mycobiome.</title>
        <authorList>
            <person name="Mesny F."/>
            <person name="Miyauchi S."/>
            <person name="Thiergart T."/>
            <person name="Pickel B."/>
            <person name="Atanasova L."/>
            <person name="Karlsson M."/>
            <person name="Huettel B."/>
            <person name="Barry K.W."/>
            <person name="Haridas S."/>
            <person name="Chen C."/>
            <person name="Bauer D."/>
            <person name="Andreopoulos W."/>
            <person name="Pangilinan J."/>
            <person name="LaButti K."/>
            <person name="Riley R."/>
            <person name="Lipzen A."/>
            <person name="Clum A."/>
            <person name="Drula E."/>
            <person name="Henrissat B."/>
            <person name="Kohler A."/>
            <person name="Grigoriev I.V."/>
            <person name="Martin F.M."/>
            <person name="Hacquard S."/>
        </authorList>
    </citation>
    <scope>NUCLEOTIDE SEQUENCE</scope>
    <source>
        <strain evidence="3">MPI-SDFR-AT-0068</strain>
    </source>
</reference>
<feature type="domain" description="Zn(2)-C6 fungal-type" evidence="2">
    <location>
        <begin position="29"/>
        <end position="59"/>
    </location>
</feature>
<dbReference type="Gene3D" id="4.10.240.10">
    <property type="entry name" value="Zn(2)-C6 fungal-type DNA-binding domain"/>
    <property type="match status" value="1"/>
</dbReference>
<protein>
    <recommendedName>
        <fullName evidence="2">Zn(2)-C6 fungal-type domain-containing protein</fullName>
    </recommendedName>
</protein>
<dbReference type="SMART" id="SM00066">
    <property type="entry name" value="GAL4"/>
    <property type="match status" value="1"/>
</dbReference>
<gene>
    <name evidence="3" type="ORF">BKA59DRAFT_407840</name>
</gene>
<comment type="caution">
    <text evidence="3">The sequence shown here is derived from an EMBL/GenBank/DDBJ whole genome shotgun (WGS) entry which is preliminary data.</text>
</comment>
<keyword evidence="1" id="KW-0539">Nucleus</keyword>